<feature type="compositionally biased region" description="Polar residues" evidence="1">
    <location>
        <begin position="71"/>
        <end position="84"/>
    </location>
</feature>
<protein>
    <submittedName>
        <fullName evidence="2">Uncharacterized protein</fullName>
    </submittedName>
</protein>
<dbReference type="GeneID" id="9527157"/>
<evidence type="ECO:0000256" key="1">
    <source>
        <dbReference type="SAM" id="MobiDB-lite"/>
    </source>
</evidence>
<organism evidence="2 3">
    <name type="scientific">Arthroderma benhamiae (strain ATCC MYA-4681 / CBS 112371)</name>
    <name type="common">Trichophyton mentagrophytes</name>
    <dbReference type="NCBI Taxonomy" id="663331"/>
    <lineage>
        <taxon>Eukaryota</taxon>
        <taxon>Fungi</taxon>
        <taxon>Dikarya</taxon>
        <taxon>Ascomycota</taxon>
        <taxon>Pezizomycotina</taxon>
        <taxon>Eurotiomycetes</taxon>
        <taxon>Eurotiomycetidae</taxon>
        <taxon>Onygenales</taxon>
        <taxon>Arthrodermataceae</taxon>
        <taxon>Trichophyton</taxon>
    </lineage>
</organism>
<dbReference type="HOGENOM" id="CLU_2026144_0_0_1"/>
<comment type="caution">
    <text evidence="2">The sequence shown here is derived from an EMBL/GenBank/DDBJ whole genome shotgun (WGS) entry which is preliminary data.</text>
</comment>
<reference evidence="3" key="1">
    <citation type="journal article" date="2011" name="Genome Biol.">
        <title>Comparative and functional genomics provide insights into the pathogenicity of dermatophytic fungi.</title>
        <authorList>
            <person name="Burmester A."/>
            <person name="Shelest E."/>
            <person name="Gloeckner G."/>
            <person name="Heddergott C."/>
            <person name="Schindler S."/>
            <person name="Staib P."/>
            <person name="Heidel A."/>
            <person name="Felder M."/>
            <person name="Petzold A."/>
            <person name="Szafranski K."/>
            <person name="Feuermann M."/>
            <person name="Pedruzzi I."/>
            <person name="Priebe S."/>
            <person name="Groth M."/>
            <person name="Winkler R."/>
            <person name="Li W."/>
            <person name="Kniemeyer O."/>
            <person name="Schroeckh V."/>
            <person name="Hertweck C."/>
            <person name="Hube B."/>
            <person name="White T.C."/>
            <person name="Platzer M."/>
            <person name="Guthke R."/>
            <person name="Heitman J."/>
            <person name="Woestemeyer J."/>
            <person name="Zipfel P.F."/>
            <person name="Monod M."/>
            <person name="Brakhage A.A."/>
        </authorList>
    </citation>
    <scope>NUCLEOTIDE SEQUENCE [LARGE SCALE GENOMIC DNA]</scope>
    <source>
        <strain evidence="3">ATCC MYA-4681 / CBS 112371</strain>
    </source>
</reference>
<dbReference type="RefSeq" id="XP_003014603.1">
    <property type="nucleotide sequence ID" value="XM_003014557.1"/>
</dbReference>
<evidence type="ECO:0000313" key="3">
    <source>
        <dbReference type="Proteomes" id="UP000008866"/>
    </source>
</evidence>
<dbReference type="KEGG" id="abe:ARB_07165"/>
<dbReference type="Proteomes" id="UP000008866">
    <property type="component" value="Unassembled WGS sequence"/>
</dbReference>
<feature type="region of interest" description="Disordered" evidence="1">
    <location>
        <begin position="1"/>
        <end position="27"/>
    </location>
</feature>
<feature type="compositionally biased region" description="Gly residues" evidence="1">
    <location>
        <begin position="112"/>
        <end position="122"/>
    </location>
</feature>
<keyword evidence="3" id="KW-1185">Reference proteome</keyword>
<accession>D4ASF0</accession>
<dbReference type="EMBL" id="ABSU01000007">
    <property type="protein sequence ID" value="EFE34214.1"/>
    <property type="molecule type" value="Genomic_DNA"/>
</dbReference>
<dbReference type="AlphaFoldDB" id="D4ASF0"/>
<sequence length="122" mass="13490">MAPWDDDDDDAYKSRPAQQNPPPQDENAYAARCTALENRQAIVEAPDDGDTRPAMPPRRRLRRVVPRCASSRDNPISTLYQQRSPRADIEHSSTTMEKTAGVSVATARRQQEGGGGGGRRRS</sequence>
<evidence type="ECO:0000313" key="2">
    <source>
        <dbReference type="EMBL" id="EFE34214.1"/>
    </source>
</evidence>
<feature type="region of interest" description="Disordered" evidence="1">
    <location>
        <begin position="39"/>
        <end position="122"/>
    </location>
</feature>
<proteinExistence type="predicted"/>
<feature type="compositionally biased region" description="Acidic residues" evidence="1">
    <location>
        <begin position="1"/>
        <end position="10"/>
    </location>
</feature>
<gene>
    <name evidence="2" type="ORF">ARB_07165</name>
</gene>
<name>D4ASF0_ARTBC</name>